<comment type="caution">
    <text evidence="1">The sequence shown here is derived from an EMBL/GenBank/DDBJ whole genome shotgun (WGS) entry which is preliminary data.</text>
</comment>
<name>A0A1M2VQT1_TRAPU</name>
<organism evidence="1 2">
    <name type="scientific">Trametes pubescens</name>
    <name type="common">White-rot fungus</name>
    <dbReference type="NCBI Taxonomy" id="154538"/>
    <lineage>
        <taxon>Eukaryota</taxon>
        <taxon>Fungi</taxon>
        <taxon>Dikarya</taxon>
        <taxon>Basidiomycota</taxon>
        <taxon>Agaricomycotina</taxon>
        <taxon>Agaricomycetes</taxon>
        <taxon>Polyporales</taxon>
        <taxon>Polyporaceae</taxon>
        <taxon>Trametes</taxon>
    </lineage>
</organism>
<protein>
    <submittedName>
        <fullName evidence="1">Uncharacterized protein</fullName>
    </submittedName>
</protein>
<accession>A0A1M2VQT1</accession>
<dbReference type="Proteomes" id="UP000184267">
    <property type="component" value="Unassembled WGS sequence"/>
</dbReference>
<gene>
    <name evidence="1" type="ORF">TRAPUB_13550</name>
</gene>
<proteinExistence type="predicted"/>
<reference evidence="1 2" key="1">
    <citation type="submission" date="2016-10" db="EMBL/GenBank/DDBJ databases">
        <title>Genome sequence of the basidiomycete white-rot fungus Trametes pubescens.</title>
        <authorList>
            <person name="Makela M.R."/>
            <person name="Granchi Z."/>
            <person name="Peng M."/>
            <person name="De Vries R.P."/>
            <person name="Grigoriev I."/>
            <person name="Riley R."/>
            <person name="Hilden K."/>
        </authorList>
    </citation>
    <scope>NUCLEOTIDE SEQUENCE [LARGE SCALE GENOMIC DNA]</scope>
    <source>
        <strain evidence="1 2">FBCC735</strain>
    </source>
</reference>
<keyword evidence="2" id="KW-1185">Reference proteome</keyword>
<evidence type="ECO:0000313" key="1">
    <source>
        <dbReference type="EMBL" id="OJT09969.1"/>
    </source>
</evidence>
<sequence>MCLRAYGGHKLAEGVQTSIIFGNKDEDEGAAFGGTSNVPLASRFGVSYGHYGRS</sequence>
<dbReference type="EMBL" id="MNAD01000857">
    <property type="protein sequence ID" value="OJT09969.1"/>
    <property type="molecule type" value="Genomic_DNA"/>
</dbReference>
<dbReference type="AlphaFoldDB" id="A0A1M2VQT1"/>
<evidence type="ECO:0000313" key="2">
    <source>
        <dbReference type="Proteomes" id="UP000184267"/>
    </source>
</evidence>